<proteinExistence type="predicted"/>
<dbReference type="Proteomes" id="UP000006329">
    <property type="component" value="Unassembled WGS sequence"/>
</dbReference>
<evidence type="ECO:0000313" key="1">
    <source>
        <dbReference type="EMBL" id="EKO35442.1"/>
    </source>
</evidence>
<protein>
    <submittedName>
        <fullName evidence="1">Peptidase, M23 family</fullName>
    </submittedName>
</protein>
<gene>
    <name evidence="1" type="ORF">LEP1GSC179_1202</name>
</gene>
<dbReference type="SUPFAM" id="SSF51261">
    <property type="entry name" value="Duplicated hybrid motif"/>
    <property type="match status" value="2"/>
</dbReference>
<dbReference type="GO" id="GO:0004222">
    <property type="term" value="F:metalloendopeptidase activity"/>
    <property type="evidence" value="ECO:0007669"/>
    <property type="project" value="TreeGrafter"/>
</dbReference>
<dbReference type="AlphaFoldDB" id="A0A0E2BKG5"/>
<dbReference type="EMBL" id="AHON02000013">
    <property type="protein sequence ID" value="EKO35442.1"/>
    <property type="molecule type" value="Genomic_DNA"/>
</dbReference>
<evidence type="ECO:0000313" key="2">
    <source>
        <dbReference type="Proteomes" id="UP000006329"/>
    </source>
</evidence>
<dbReference type="InterPro" id="IPR050570">
    <property type="entry name" value="Cell_wall_metabolism_enzyme"/>
</dbReference>
<accession>A0A0E2BKG5</accession>
<keyword evidence="2" id="KW-1185">Reference proteome</keyword>
<dbReference type="PANTHER" id="PTHR21666">
    <property type="entry name" value="PEPTIDASE-RELATED"/>
    <property type="match status" value="1"/>
</dbReference>
<dbReference type="PANTHER" id="PTHR21666:SF270">
    <property type="entry name" value="MUREIN HYDROLASE ACTIVATOR ENVC"/>
    <property type="match status" value="1"/>
</dbReference>
<dbReference type="CDD" id="cd12797">
    <property type="entry name" value="M23_peptidase"/>
    <property type="match status" value="1"/>
</dbReference>
<sequence>MNIISKLLNAVPYSIQRKVLNFSEIKKSQNYWNHSFTAVLQTQTIPDQSVLKKIDSVDKKEEILFFSPLRNPKITSHFGWRNLNINGKVSRQFHLGIDLVSENRDVFAPEDCVIRSVLNRDERHPVRFKYENGTWIDLLGNRKIPKGRAWTPYVIAVGVHSKNLYKLKHIDPCVSVGENLQTGDKVGTYDNLGYSMGAHLHFEVWLWDTKRQDWKKAPIDPEKFLKERKVL</sequence>
<dbReference type="InterPro" id="IPR011055">
    <property type="entry name" value="Dup_hybrid_motif"/>
</dbReference>
<dbReference type="RefSeq" id="WP_004473429.1">
    <property type="nucleotide sequence ID" value="NZ_AHON02000013.1"/>
</dbReference>
<dbReference type="Gene3D" id="2.70.70.10">
    <property type="entry name" value="Glucose Permease (Domain IIA)"/>
    <property type="match status" value="1"/>
</dbReference>
<reference evidence="1" key="1">
    <citation type="submission" date="2012-10" db="EMBL/GenBank/DDBJ databases">
        <authorList>
            <person name="Harkins D.M."/>
            <person name="Durkin A.S."/>
            <person name="Brinkac L.M."/>
            <person name="Haft D.H."/>
            <person name="Selengut J.D."/>
            <person name="Sanka R."/>
            <person name="DePew J."/>
            <person name="Purushe J."/>
            <person name="Matthias M.A."/>
            <person name="Vinetz J.M."/>
            <person name="Sutton G.G."/>
            <person name="Nierman W.C."/>
            <person name="Fouts D.E."/>
        </authorList>
    </citation>
    <scope>NUCLEOTIDE SEQUENCE [LARGE SCALE GENOMIC DNA]</scope>
    <source>
        <strain evidence="1">MOR084</strain>
    </source>
</reference>
<organism evidence="1 2">
    <name type="scientific">Leptospira santarosai str. MOR084</name>
    <dbReference type="NCBI Taxonomy" id="1049984"/>
    <lineage>
        <taxon>Bacteria</taxon>
        <taxon>Pseudomonadati</taxon>
        <taxon>Spirochaetota</taxon>
        <taxon>Spirochaetia</taxon>
        <taxon>Leptospirales</taxon>
        <taxon>Leptospiraceae</taxon>
        <taxon>Leptospira</taxon>
    </lineage>
</organism>
<name>A0A0E2BKG5_9LEPT</name>
<comment type="caution">
    <text evidence="1">The sequence shown here is derived from an EMBL/GenBank/DDBJ whole genome shotgun (WGS) entry which is preliminary data.</text>
</comment>